<dbReference type="GO" id="GO:0009733">
    <property type="term" value="P:response to auxin"/>
    <property type="evidence" value="ECO:0007669"/>
    <property type="project" value="InterPro"/>
</dbReference>
<reference evidence="5" key="1">
    <citation type="submission" date="2025-08" db="UniProtKB">
        <authorList>
            <consortium name="RefSeq"/>
        </authorList>
    </citation>
    <scope>IDENTIFICATION</scope>
    <source>
        <tissue evidence="5">Leaf</tissue>
    </source>
</reference>
<accession>A0A8B8NKB4</accession>
<evidence type="ECO:0000313" key="5">
    <source>
        <dbReference type="RefSeq" id="XP_030522931.1"/>
    </source>
</evidence>
<dbReference type="Proteomes" id="UP000827889">
    <property type="component" value="Chromosome 11"/>
</dbReference>
<dbReference type="OrthoDB" id="625231at2759"/>
<evidence type="ECO:0000256" key="3">
    <source>
        <dbReference type="ARBA" id="ARBA00022604"/>
    </source>
</evidence>
<keyword evidence="2" id="KW-0217">Developmental protein</keyword>
<dbReference type="InterPro" id="IPR003676">
    <property type="entry name" value="SAUR_fam"/>
</dbReference>
<comment type="similarity">
    <text evidence="1">Belongs to the ARG7 family.</text>
</comment>
<protein>
    <submittedName>
        <fullName evidence="5">Auxin-induced protein X15-like</fullName>
    </submittedName>
</protein>
<dbReference type="Pfam" id="PF02519">
    <property type="entry name" value="Auxin_inducible"/>
    <property type="match status" value="1"/>
</dbReference>
<dbReference type="GeneID" id="115735690"/>
<dbReference type="RefSeq" id="XP_030522931.1">
    <property type="nucleotide sequence ID" value="XM_030667071.2"/>
</dbReference>
<keyword evidence="3" id="KW-0341">Growth regulation</keyword>
<dbReference type="PANTHER" id="PTHR31929">
    <property type="entry name" value="SAUR-LIKE AUXIN-RESPONSIVE PROTEIN FAMILY-RELATED"/>
    <property type="match status" value="1"/>
</dbReference>
<proteinExistence type="inferred from homology"/>
<dbReference type="KEGG" id="rarg:115735690"/>
<evidence type="ECO:0000256" key="1">
    <source>
        <dbReference type="ARBA" id="ARBA00006974"/>
    </source>
</evidence>
<dbReference type="AlphaFoldDB" id="A0A8B8NKB4"/>
<name>A0A8B8NKB4_9MYRT</name>
<keyword evidence="4" id="KW-1185">Reference proteome</keyword>
<gene>
    <name evidence="5" type="primary">LOC115735690</name>
</gene>
<evidence type="ECO:0000256" key="2">
    <source>
        <dbReference type="ARBA" id="ARBA00022473"/>
    </source>
</evidence>
<evidence type="ECO:0000313" key="4">
    <source>
        <dbReference type="Proteomes" id="UP000827889"/>
    </source>
</evidence>
<sequence>MHTLPSIPPTQNLKLRSQSFHFSYYLIPIPCKKKEHNVFLNTVLRLMAIRFPKMVSAKNVLRRILSSTENADVPKGHFAVYVGDKQKRFVVPVSYLNHPSFQELLGQAEEEFGFDHPTGGLTIPCREEVFVDLTCGM</sequence>
<organism evidence="4 5">
    <name type="scientific">Rhodamnia argentea</name>
    <dbReference type="NCBI Taxonomy" id="178133"/>
    <lineage>
        <taxon>Eukaryota</taxon>
        <taxon>Viridiplantae</taxon>
        <taxon>Streptophyta</taxon>
        <taxon>Embryophyta</taxon>
        <taxon>Tracheophyta</taxon>
        <taxon>Spermatophyta</taxon>
        <taxon>Magnoliopsida</taxon>
        <taxon>eudicotyledons</taxon>
        <taxon>Gunneridae</taxon>
        <taxon>Pentapetalae</taxon>
        <taxon>rosids</taxon>
        <taxon>malvids</taxon>
        <taxon>Myrtales</taxon>
        <taxon>Myrtaceae</taxon>
        <taxon>Myrtoideae</taxon>
        <taxon>Myrteae</taxon>
        <taxon>Australasian group</taxon>
        <taxon>Rhodamnia</taxon>
    </lineage>
</organism>